<dbReference type="AlphaFoldDB" id="A0A4P6V4Q1"/>
<dbReference type="InterPro" id="IPR002386">
    <property type="entry name" value="Amicyanin/Pseudoazurin"/>
</dbReference>
<feature type="binding site" evidence="9">
    <location>
        <position position="76"/>
    </location>
    <ligand>
        <name>Cu cation</name>
        <dbReference type="ChEBI" id="CHEBI:23378"/>
    </ligand>
</feature>
<dbReference type="GO" id="GO:0005507">
    <property type="term" value="F:copper ion binding"/>
    <property type="evidence" value="ECO:0007669"/>
    <property type="project" value="UniProtKB-UniRule"/>
</dbReference>
<dbReference type="PROSITE" id="PS51318">
    <property type="entry name" value="TAT"/>
    <property type="match status" value="1"/>
</dbReference>
<dbReference type="SUPFAM" id="SSF49503">
    <property type="entry name" value="Cupredoxins"/>
    <property type="match status" value="1"/>
</dbReference>
<dbReference type="InterPro" id="IPR006311">
    <property type="entry name" value="TAT_signal"/>
</dbReference>
<keyword evidence="4 9" id="KW-0479">Metal-binding</keyword>
<protein>
    <recommendedName>
        <fullName evidence="2 8">Pseudoazurin</fullName>
    </recommendedName>
</protein>
<dbReference type="NCBIfam" id="TIGR02375">
    <property type="entry name" value="pseudoazurin"/>
    <property type="match status" value="1"/>
</dbReference>
<sequence length="170" mass="18646">MSTIIKRRTVLAGMAGTAALTTFGPSFAQDGEGTVHEVGMYTRDPENPRNLQVYIPALLAIQPGDTVRWLPENPGHNTESIPEMIPEGAENWKGDINREFEKTFTIPGVYGYKCTPHYAAGMVGLIIVQGEGVTDNLEAARSVEHRGRLAPQRFEEMFARAEEEGLLTTG</sequence>
<keyword evidence="3" id="KW-0813">Transport</keyword>
<comment type="subcellular location">
    <subcellularLocation>
        <location evidence="1">Periplasm</location>
    </subcellularLocation>
</comment>
<dbReference type="GO" id="GO:0042597">
    <property type="term" value="C:periplasmic space"/>
    <property type="evidence" value="ECO:0007669"/>
    <property type="project" value="UniProtKB-SubCell"/>
</dbReference>
<evidence type="ECO:0000256" key="1">
    <source>
        <dbReference type="ARBA" id="ARBA00004418"/>
    </source>
</evidence>
<dbReference type="Proteomes" id="UP000293719">
    <property type="component" value="Chromosome"/>
</dbReference>
<evidence type="ECO:0000256" key="4">
    <source>
        <dbReference type="ARBA" id="ARBA00022723"/>
    </source>
</evidence>
<reference evidence="12 13" key="1">
    <citation type="journal article" date="2017" name="Int. J. Syst. Evol. Microbiol.">
        <title>Roseitalea porphyridii gen. nov., sp. nov., isolated from a red alga, and reclassification of Hoeflea suaedae Chung et al. 2013 as Pseudohoeflea suaedae gen. nov., comb. nov.</title>
        <authorList>
            <person name="Hyeon J.W."/>
            <person name="Jeong S.E."/>
            <person name="Baek K."/>
            <person name="Jeon C.O."/>
        </authorList>
    </citation>
    <scope>NUCLEOTIDE SEQUENCE [LARGE SCALE GENOMIC DNA]</scope>
    <source>
        <strain evidence="12 13">MA7-20</strain>
    </source>
</reference>
<keyword evidence="10" id="KW-0732">Signal</keyword>
<dbReference type="CDD" id="cd04218">
    <property type="entry name" value="Pseudoazurin"/>
    <property type="match status" value="1"/>
</dbReference>
<feature type="binding site" evidence="9">
    <location>
        <position position="122"/>
    </location>
    <ligand>
        <name>Cu cation</name>
        <dbReference type="ChEBI" id="CHEBI:23378"/>
    </ligand>
</feature>
<organism evidence="12 13">
    <name type="scientific">Roseitalea porphyridii</name>
    <dbReference type="NCBI Taxonomy" id="1852022"/>
    <lineage>
        <taxon>Bacteria</taxon>
        <taxon>Pseudomonadati</taxon>
        <taxon>Pseudomonadota</taxon>
        <taxon>Alphaproteobacteria</taxon>
        <taxon>Hyphomicrobiales</taxon>
        <taxon>Ahrensiaceae</taxon>
        <taxon>Roseitalea</taxon>
    </lineage>
</organism>
<dbReference type="KEGG" id="rpod:E0E05_13720"/>
<dbReference type="InterPro" id="IPR008972">
    <property type="entry name" value="Cupredoxin"/>
</dbReference>
<feature type="signal peptide" evidence="10">
    <location>
        <begin position="1"/>
        <end position="28"/>
    </location>
</feature>
<keyword evidence="7 9" id="KW-0186">Copper</keyword>
<dbReference type="GO" id="GO:0009055">
    <property type="term" value="F:electron transfer activity"/>
    <property type="evidence" value="ECO:0007669"/>
    <property type="project" value="InterPro"/>
</dbReference>
<dbReference type="GeneID" id="90768361"/>
<accession>A0A4P6V4Q1</accession>
<evidence type="ECO:0000256" key="8">
    <source>
        <dbReference type="NCBIfam" id="TIGR02375"/>
    </source>
</evidence>
<dbReference type="InterPro" id="IPR012745">
    <property type="entry name" value="Pseudoazurin"/>
</dbReference>
<dbReference type="Gene3D" id="2.60.40.420">
    <property type="entry name" value="Cupredoxins - blue copper proteins"/>
    <property type="match status" value="1"/>
</dbReference>
<evidence type="ECO:0000256" key="3">
    <source>
        <dbReference type="ARBA" id="ARBA00022448"/>
    </source>
</evidence>
<feature type="chain" id="PRO_5020988409" description="Pseudoazurin" evidence="10">
    <location>
        <begin position="29"/>
        <end position="170"/>
    </location>
</feature>
<evidence type="ECO:0000256" key="5">
    <source>
        <dbReference type="ARBA" id="ARBA00022764"/>
    </source>
</evidence>
<evidence type="ECO:0000256" key="2">
    <source>
        <dbReference type="ARBA" id="ARBA00016984"/>
    </source>
</evidence>
<dbReference type="PROSITE" id="PS00196">
    <property type="entry name" value="COPPER_BLUE"/>
    <property type="match status" value="1"/>
</dbReference>
<dbReference type="PRINTS" id="PR00155">
    <property type="entry name" value="AMICYANIN"/>
</dbReference>
<keyword evidence="6" id="KW-0249">Electron transport</keyword>
<feature type="binding site" evidence="9">
    <location>
        <position position="114"/>
    </location>
    <ligand>
        <name>Cu cation</name>
        <dbReference type="ChEBI" id="CHEBI:23378"/>
    </ligand>
</feature>
<dbReference type="InterPro" id="IPR001235">
    <property type="entry name" value="Copper_blue_Plastocyanin"/>
</dbReference>
<feature type="binding site" evidence="9">
    <location>
        <position position="117"/>
    </location>
    <ligand>
        <name>Cu cation</name>
        <dbReference type="ChEBI" id="CHEBI:23378"/>
    </ligand>
</feature>
<evidence type="ECO:0000256" key="9">
    <source>
        <dbReference type="PIRSR" id="PIRSR602386-1"/>
    </source>
</evidence>
<evidence type="ECO:0000256" key="7">
    <source>
        <dbReference type="ARBA" id="ARBA00023008"/>
    </source>
</evidence>
<name>A0A4P6V4Q1_9HYPH</name>
<dbReference type="EMBL" id="CP036532">
    <property type="protein sequence ID" value="QBK31570.1"/>
    <property type="molecule type" value="Genomic_DNA"/>
</dbReference>
<dbReference type="RefSeq" id="WP_131617230.1">
    <property type="nucleotide sequence ID" value="NZ_CP036532.1"/>
</dbReference>
<dbReference type="Pfam" id="PF00127">
    <property type="entry name" value="Copper-bind"/>
    <property type="match status" value="1"/>
</dbReference>
<dbReference type="InterPro" id="IPR000923">
    <property type="entry name" value="BlueCu_1"/>
</dbReference>
<evidence type="ECO:0000256" key="6">
    <source>
        <dbReference type="ARBA" id="ARBA00022982"/>
    </source>
</evidence>
<evidence type="ECO:0000259" key="11">
    <source>
        <dbReference type="Pfam" id="PF00127"/>
    </source>
</evidence>
<comment type="cofactor">
    <cofactor evidence="9">
        <name>Cu cation</name>
        <dbReference type="ChEBI" id="CHEBI:23378"/>
    </cofactor>
    <text evidence="9">Binds 1 copper ion per subunit.</text>
</comment>
<evidence type="ECO:0000256" key="10">
    <source>
        <dbReference type="SAM" id="SignalP"/>
    </source>
</evidence>
<feature type="domain" description="Blue (type 1) copper" evidence="11">
    <location>
        <begin position="53"/>
        <end position="129"/>
    </location>
</feature>
<dbReference type="InterPro" id="IPR028871">
    <property type="entry name" value="BlueCu_1_BS"/>
</dbReference>
<evidence type="ECO:0000313" key="13">
    <source>
        <dbReference type="Proteomes" id="UP000293719"/>
    </source>
</evidence>
<dbReference type="OrthoDB" id="7510199at2"/>
<proteinExistence type="predicted"/>
<gene>
    <name evidence="12" type="ORF">E0E05_13720</name>
</gene>
<evidence type="ECO:0000313" key="12">
    <source>
        <dbReference type="EMBL" id="QBK31570.1"/>
    </source>
</evidence>
<dbReference type="PRINTS" id="PR00156">
    <property type="entry name" value="COPPERBLUE"/>
</dbReference>
<keyword evidence="13" id="KW-1185">Reference proteome</keyword>
<keyword evidence="5" id="KW-0574">Periplasm</keyword>